<name>A0A5C6F6E5_9BACT</name>
<sequence>MPIPMKITAEEIQLASQLRLGGIPWVPSVGNYVLDESDLIQRGSPFQPGVYFVLNYDHFMSLAGGLDHFREVMLWLPTWEDCREVLRELGVGDADVADHLAKEDAITNGRERVSLYQLILARLGERP</sequence>
<dbReference type="EMBL" id="SJPW01000003">
    <property type="protein sequence ID" value="TWU56815.1"/>
    <property type="molecule type" value="Genomic_DNA"/>
</dbReference>
<proteinExistence type="predicted"/>
<gene>
    <name evidence="1" type="ORF">Poly51_27320</name>
</gene>
<dbReference type="Proteomes" id="UP000318288">
    <property type="component" value="Unassembled WGS sequence"/>
</dbReference>
<accession>A0A5C6F6E5</accession>
<organism evidence="1 2">
    <name type="scientific">Rubripirellula tenax</name>
    <dbReference type="NCBI Taxonomy" id="2528015"/>
    <lineage>
        <taxon>Bacteria</taxon>
        <taxon>Pseudomonadati</taxon>
        <taxon>Planctomycetota</taxon>
        <taxon>Planctomycetia</taxon>
        <taxon>Pirellulales</taxon>
        <taxon>Pirellulaceae</taxon>
        <taxon>Rubripirellula</taxon>
    </lineage>
</organism>
<dbReference type="AlphaFoldDB" id="A0A5C6F6E5"/>
<keyword evidence="2" id="KW-1185">Reference proteome</keyword>
<evidence type="ECO:0000313" key="1">
    <source>
        <dbReference type="EMBL" id="TWU56815.1"/>
    </source>
</evidence>
<protein>
    <submittedName>
        <fullName evidence="1">Uncharacterized protein</fullName>
    </submittedName>
</protein>
<reference evidence="1 2" key="1">
    <citation type="submission" date="2019-02" db="EMBL/GenBank/DDBJ databases">
        <title>Deep-cultivation of Planctomycetes and their phenomic and genomic characterization uncovers novel biology.</title>
        <authorList>
            <person name="Wiegand S."/>
            <person name="Jogler M."/>
            <person name="Boedeker C."/>
            <person name="Pinto D."/>
            <person name="Vollmers J."/>
            <person name="Rivas-Marin E."/>
            <person name="Kohn T."/>
            <person name="Peeters S.H."/>
            <person name="Heuer A."/>
            <person name="Rast P."/>
            <person name="Oberbeckmann S."/>
            <person name="Bunk B."/>
            <person name="Jeske O."/>
            <person name="Meyerdierks A."/>
            <person name="Storesund J.E."/>
            <person name="Kallscheuer N."/>
            <person name="Luecker S."/>
            <person name="Lage O.M."/>
            <person name="Pohl T."/>
            <person name="Merkel B.J."/>
            <person name="Hornburger P."/>
            <person name="Mueller R.-W."/>
            <person name="Bruemmer F."/>
            <person name="Labrenz M."/>
            <person name="Spormann A.M."/>
            <person name="Op Den Camp H."/>
            <person name="Overmann J."/>
            <person name="Amann R."/>
            <person name="Jetten M.S.M."/>
            <person name="Mascher T."/>
            <person name="Medema M.H."/>
            <person name="Devos D.P."/>
            <person name="Kaster A.-K."/>
            <person name="Ovreas L."/>
            <person name="Rohde M."/>
            <person name="Galperin M.Y."/>
            <person name="Jogler C."/>
        </authorList>
    </citation>
    <scope>NUCLEOTIDE SEQUENCE [LARGE SCALE GENOMIC DNA]</scope>
    <source>
        <strain evidence="1 2">Poly51</strain>
    </source>
</reference>
<comment type="caution">
    <text evidence="1">The sequence shown here is derived from an EMBL/GenBank/DDBJ whole genome shotgun (WGS) entry which is preliminary data.</text>
</comment>
<evidence type="ECO:0000313" key="2">
    <source>
        <dbReference type="Proteomes" id="UP000318288"/>
    </source>
</evidence>